<dbReference type="AlphaFoldDB" id="A0A418KSB4"/>
<dbReference type="InterPro" id="IPR016024">
    <property type="entry name" value="ARM-type_fold"/>
</dbReference>
<sequence>MADIDAGEFERRLREHRSDEERRKFQRYFKDGGDEFIGVRMGTVFALAKEFIDLPPAELERLLESDVHELRAGALSVMDKQARRKRTPPDRRRELYELYLRRHDRIDNWDLVDLAAPYVVGGYLADKPRDVLYELARSANRWERRTAITATAYFIRDGDVADTFAIAELLLDDPEDLVHKATGGWLRAAGDKDPDRLRAFLDEHAAAMPRVMLRYAVEHLDPAQREHYRALR</sequence>
<protein>
    <submittedName>
        <fullName evidence="1">DNA alkylation repair protein</fullName>
    </submittedName>
</protein>
<dbReference type="PANTHER" id="PTHR34070">
    <property type="entry name" value="ARMADILLO-TYPE FOLD"/>
    <property type="match status" value="1"/>
</dbReference>
<comment type="caution">
    <text evidence="1">The sequence shown here is derived from an EMBL/GenBank/DDBJ whole genome shotgun (WGS) entry which is preliminary data.</text>
</comment>
<gene>
    <name evidence="1" type="ORF">DY240_11035</name>
</gene>
<dbReference type="SUPFAM" id="SSF48371">
    <property type="entry name" value="ARM repeat"/>
    <property type="match status" value="1"/>
</dbReference>
<reference evidence="1 2" key="1">
    <citation type="submission" date="2018-09" db="EMBL/GenBank/DDBJ databases">
        <title>Isolation, diversity and antifungal activity of actinobacteria from wheat.</title>
        <authorList>
            <person name="Han C."/>
        </authorList>
    </citation>
    <scope>NUCLEOTIDE SEQUENCE [LARGE SCALE GENOMIC DNA]</scope>
    <source>
        <strain evidence="1 2">NEAU-YY265</strain>
    </source>
</reference>
<evidence type="ECO:0000313" key="2">
    <source>
        <dbReference type="Proteomes" id="UP000284057"/>
    </source>
</evidence>
<dbReference type="Gene3D" id="1.25.10.90">
    <property type="match status" value="1"/>
</dbReference>
<name>A0A418KSB4_9ACTN</name>
<accession>A0A418KSB4</accession>
<dbReference type="PANTHER" id="PTHR34070:SF1">
    <property type="entry name" value="DNA ALKYLATION REPAIR PROTEIN"/>
    <property type="match status" value="1"/>
</dbReference>
<dbReference type="Pfam" id="PF08713">
    <property type="entry name" value="DNA_alkylation"/>
    <property type="match status" value="1"/>
</dbReference>
<organism evidence="1 2">
    <name type="scientific">Jiangella rhizosphaerae</name>
    <dbReference type="NCBI Taxonomy" id="2293569"/>
    <lineage>
        <taxon>Bacteria</taxon>
        <taxon>Bacillati</taxon>
        <taxon>Actinomycetota</taxon>
        <taxon>Actinomycetes</taxon>
        <taxon>Jiangellales</taxon>
        <taxon>Jiangellaceae</taxon>
        <taxon>Jiangella</taxon>
    </lineage>
</organism>
<keyword evidence="2" id="KW-1185">Reference proteome</keyword>
<dbReference type="Proteomes" id="UP000284057">
    <property type="component" value="Unassembled WGS sequence"/>
</dbReference>
<dbReference type="RefSeq" id="WP_119659950.1">
    <property type="nucleotide sequence ID" value="NZ_QUAL01000101.1"/>
</dbReference>
<proteinExistence type="predicted"/>
<dbReference type="InterPro" id="IPR014825">
    <property type="entry name" value="DNA_alkylation"/>
</dbReference>
<dbReference type="CDD" id="cd06561">
    <property type="entry name" value="AlkD_like"/>
    <property type="match status" value="1"/>
</dbReference>
<dbReference type="EMBL" id="QUAL01000101">
    <property type="protein sequence ID" value="RIQ26057.1"/>
    <property type="molecule type" value="Genomic_DNA"/>
</dbReference>
<dbReference type="OrthoDB" id="9775346at2"/>
<evidence type="ECO:0000313" key="1">
    <source>
        <dbReference type="EMBL" id="RIQ26057.1"/>
    </source>
</evidence>